<sequence length="258" mass="28774">MYMRCSTNIIKRFDLKVYLEILNTKEINLAFVAPPVVVAFAKNPIVKNYKIQNLKAFICGAAPLSKELEDEILQKYGIKCGQAYGMTELSPLSHTDTVDEKRSGAAGRLAANMEQIVVDIETGEHLGRNKRGELRLKGPNVMMGYYKNEQATKETFDENGHMKTGDIVYIDDDGYIFVVDRLKELIKVRGFQVPPAELEALLLTHPDVADACVIGVPCSKAGELPKGFITLKNPSATNKQEIIKSIHAYFGEHLAHYK</sequence>
<dbReference type="EMBL" id="KQ964534">
    <property type="protein sequence ID" value="KXN69448.1"/>
    <property type="molecule type" value="Genomic_DNA"/>
</dbReference>
<evidence type="ECO:0000256" key="1">
    <source>
        <dbReference type="ARBA" id="ARBA00006432"/>
    </source>
</evidence>
<dbReference type="GO" id="GO:0016405">
    <property type="term" value="F:CoA-ligase activity"/>
    <property type="evidence" value="ECO:0007669"/>
    <property type="project" value="TreeGrafter"/>
</dbReference>
<dbReference type="Gene3D" id="3.40.50.980">
    <property type="match status" value="1"/>
</dbReference>
<feature type="domain" description="AMP-dependent synthetase/ligase" evidence="3">
    <location>
        <begin position="12"/>
        <end position="146"/>
    </location>
</feature>
<evidence type="ECO:0000259" key="3">
    <source>
        <dbReference type="Pfam" id="PF00501"/>
    </source>
</evidence>
<dbReference type="AlphaFoldDB" id="A0A137P397"/>
<evidence type="ECO:0000313" key="6">
    <source>
        <dbReference type="Proteomes" id="UP000070444"/>
    </source>
</evidence>
<accession>A0A137P397</accession>
<reference evidence="5 6" key="1">
    <citation type="journal article" date="2015" name="Genome Biol. Evol.">
        <title>Phylogenomic analyses indicate that early fungi evolved digesting cell walls of algal ancestors of land plants.</title>
        <authorList>
            <person name="Chang Y."/>
            <person name="Wang S."/>
            <person name="Sekimoto S."/>
            <person name="Aerts A.L."/>
            <person name="Choi C."/>
            <person name="Clum A."/>
            <person name="LaButti K.M."/>
            <person name="Lindquist E.A."/>
            <person name="Yee Ngan C."/>
            <person name="Ohm R.A."/>
            <person name="Salamov A.A."/>
            <person name="Grigoriev I.V."/>
            <person name="Spatafora J.W."/>
            <person name="Berbee M.L."/>
        </authorList>
    </citation>
    <scope>NUCLEOTIDE SEQUENCE [LARGE SCALE GENOMIC DNA]</scope>
    <source>
        <strain evidence="5 6">NRRL 28638</strain>
    </source>
</reference>
<organism evidence="5 6">
    <name type="scientific">Conidiobolus coronatus (strain ATCC 28846 / CBS 209.66 / NRRL 28638)</name>
    <name type="common">Delacroixia coronata</name>
    <dbReference type="NCBI Taxonomy" id="796925"/>
    <lineage>
        <taxon>Eukaryota</taxon>
        <taxon>Fungi</taxon>
        <taxon>Fungi incertae sedis</taxon>
        <taxon>Zoopagomycota</taxon>
        <taxon>Entomophthoromycotina</taxon>
        <taxon>Entomophthoromycetes</taxon>
        <taxon>Entomophthorales</taxon>
        <taxon>Ancylistaceae</taxon>
        <taxon>Conidiobolus</taxon>
    </lineage>
</organism>
<dbReference type="Gene3D" id="2.30.38.10">
    <property type="entry name" value="Luciferase, Domain 3"/>
    <property type="match status" value="1"/>
</dbReference>
<proteinExistence type="inferred from homology"/>
<evidence type="ECO:0000259" key="4">
    <source>
        <dbReference type="Pfam" id="PF13193"/>
    </source>
</evidence>
<keyword evidence="2" id="KW-0436">Ligase</keyword>
<feature type="domain" description="AMP-binding enzyme C-terminal" evidence="4">
    <location>
        <begin position="197"/>
        <end position="257"/>
    </location>
</feature>
<dbReference type="SUPFAM" id="SSF56801">
    <property type="entry name" value="Acetyl-CoA synthetase-like"/>
    <property type="match status" value="1"/>
</dbReference>
<dbReference type="Pfam" id="PF00501">
    <property type="entry name" value="AMP-binding"/>
    <property type="match status" value="1"/>
</dbReference>
<dbReference type="Gene3D" id="3.30.300.30">
    <property type="match status" value="1"/>
</dbReference>
<comment type="similarity">
    <text evidence="1">Belongs to the ATP-dependent AMP-binding enzyme family.</text>
</comment>
<dbReference type="Pfam" id="PF13193">
    <property type="entry name" value="AMP-binding_C"/>
    <property type="match status" value="1"/>
</dbReference>
<dbReference type="OrthoDB" id="10253115at2759"/>
<dbReference type="PANTHER" id="PTHR24096">
    <property type="entry name" value="LONG-CHAIN-FATTY-ACID--COA LIGASE"/>
    <property type="match status" value="1"/>
</dbReference>
<feature type="non-terminal residue" evidence="5">
    <location>
        <position position="258"/>
    </location>
</feature>
<dbReference type="STRING" id="796925.A0A137P397"/>
<dbReference type="InterPro" id="IPR025110">
    <property type="entry name" value="AMP-bd_C"/>
</dbReference>
<protein>
    <submittedName>
        <fullName evidence="5">Acetyl-CoA synthetase-like protein</fullName>
    </submittedName>
</protein>
<dbReference type="PANTHER" id="PTHR24096:SF149">
    <property type="entry name" value="AMP-BINDING DOMAIN-CONTAINING PROTEIN-RELATED"/>
    <property type="match status" value="1"/>
</dbReference>
<dbReference type="OMA" id="TSCINKQ"/>
<evidence type="ECO:0000313" key="5">
    <source>
        <dbReference type="EMBL" id="KXN69448.1"/>
    </source>
</evidence>
<dbReference type="Proteomes" id="UP000070444">
    <property type="component" value="Unassembled WGS sequence"/>
</dbReference>
<keyword evidence="6" id="KW-1185">Reference proteome</keyword>
<dbReference type="InterPro" id="IPR000873">
    <property type="entry name" value="AMP-dep_synth/lig_dom"/>
</dbReference>
<name>A0A137P397_CONC2</name>
<evidence type="ECO:0000256" key="2">
    <source>
        <dbReference type="ARBA" id="ARBA00022598"/>
    </source>
</evidence>
<gene>
    <name evidence="5" type="ORF">CONCODRAFT_8135</name>
</gene>
<dbReference type="InterPro" id="IPR045851">
    <property type="entry name" value="AMP-bd_C_sf"/>
</dbReference>